<dbReference type="PATRIC" id="fig|1348663.4.peg.1044"/>
<accession>A0A066Z9L6</accession>
<dbReference type="RefSeq" id="WP_167573914.1">
    <property type="nucleotide sequence ID" value="NZ_KK853997.1"/>
</dbReference>
<dbReference type="HOGENOM" id="CLU_1945905_0_0_11"/>
<gene>
    <name evidence="2" type="ORF">KCH_10960</name>
</gene>
<sequence>MNLHRPAATLMAATALLLCSPAHASADDGKAQREKVVTCVNAEMEKENAARKGEGHLTAAQLRALERIVDAEVMNGPLGKTSAEEQQKLLKRIESAAKQDKDLKDIPTATIDRILLELKEKGAYCENQK</sequence>
<proteinExistence type="predicted"/>
<dbReference type="AlphaFoldDB" id="A0A066Z9L6"/>
<evidence type="ECO:0000313" key="2">
    <source>
        <dbReference type="EMBL" id="KDN87011.1"/>
    </source>
</evidence>
<comment type="caution">
    <text evidence="2">The sequence shown here is derived from an EMBL/GenBank/DDBJ whole genome shotgun (WGS) entry which is preliminary data.</text>
</comment>
<evidence type="ECO:0000313" key="3">
    <source>
        <dbReference type="Proteomes" id="UP000027178"/>
    </source>
</evidence>
<keyword evidence="3" id="KW-1185">Reference proteome</keyword>
<protein>
    <recommendedName>
        <fullName evidence="4">Secreted protein</fullName>
    </recommendedName>
</protein>
<evidence type="ECO:0008006" key="4">
    <source>
        <dbReference type="Google" id="ProtNLM"/>
    </source>
</evidence>
<name>A0A066Z9L6_9ACTN</name>
<feature type="signal peptide" evidence="1">
    <location>
        <begin position="1"/>
        <end position="24"/>
    </location>
</feature>
<keyword evidence="1" id="KW-0732">Signal</keyword>
<reference evidence="2 3" key="1">
    <citation type="submission" date="2014-05" db="EMBL/GenBank/DDBJ databases">
        <title>Draft Genome Sequence of Kitasatospora cheerisanensis KCTC 2395.</title>
        <authorList>
            <person name="Nam D.H."/>
        </authorList>
    </citation>
    <scope>NUCLEOTIDE SEQUENCE [LARGE SCALE GENOMIC DNA]</scope>
    <source>
        <strain evidence="2 3">KCTC 2395</strain>
    </source>
</reference>
<feature type="chain" id="PRO_5001632241" description="Secreted protein" evidence="1">
    <location>
        <begin position="25"/>
        <end position="129"/>
    </location>
</feature>
<dbReference type="Proteomes" id="UP000027178">
    <property type="component" value="Unassembled WGS sequence"/>
</dbReference>
<organism evidence="2 3">
    <name type="scientific">Kitasatospora cheerisanensis KCTC 2395</name>
    <dbReference type="NCBI Taxonomy" id="1348663"/>
    <lineage>
        <taxon>Bacteria</taxon>
        <taxon>Bacillati</taxon>
        <taxon>Actinomycetota</taxon>
        <taxon>Actinomycetes</taxon>
        <taxon>Kitasatosporales</taxon>
        <taxon>Streptomycetaceae</taxon>
        <taxon>Kitasatospora</taxon>
    </lineage>
</organism>
<evidence type="ECO:0000256" key="1">
    <source>
        <dbReference type="SAM" id="SignalP"/>
    </source>
</evidence>
<dbReference type="EMBL" id="JNBY01000050">
    <property type="protein sequence ID" value="KDN87011.1"/>
    <property type="molecule type" value="Genomic_DNA"/>
</dbReference>